<protein>
    <submittedName>
        <fullName evidence="2">Nitrogen assimilation transcription factor nit-4</fullName>
    </submittedName>
</protein>
<evidence type="ECO:0000313" key="2">
    <source>
        <dbReference type="EMBL" id="KAG7404013.1"/>
    </source>
</evidence>
<evidence type="ECO:0000256" key="1">
    <source>
        <dbReference type="SAM" id="SignalP"/>
    </source>
</evidence>
<dbReference type="EMBL" id="JAELUQ010000013">
    <property type="protein sequence ID" value="KAG7404013.1"/>
    <property type="molecule type" value="Genomic_DNA"/>
</dbReference>
<dbReference type="PROSITE" id="PS51257">
    <property type="entry name" value="PROKAR_LIPOPROTEIN"/>
    <property type="match status" value="1"/>
</dbReference>
<accession>A0A8J5TMJ1</accession>
<name>A0A8J5TMJ1_FUSOX</name>
<feature type="signal peptide" evidence="1">
    <location>
        <begin position="1"/>
        <end position="36"/>
    </location>
</feature>
<dbReference type="PANTHER" id="PTHR47256">
    <property type="entry name" value="ZN(II)2CYS6 TRANSCRIPTION FACTOR (EUROFUNG)-RELATED"/>
    <property type="match status" value="1"/>
</dbReference>
<keyword evidence="1" id="KW-0732">Signal</keyword>
<proteinExistence type="predicted"/>
<dbReference type="CDD" id="cd12148">
    <property type="entry name" value="fungal_TF_MHR"/>
    <property type="match status" value="1"/>
</dbReference>
<gene>
    <name evidence="2" type="primary">nit-4-6</name>
    <name evidence="2" type="ORF">Forpe1208_v015820</name>
</gene>
<organism evidence="2 3">
    <name type="scientific">Fusarium oxysporum f. sp. rapae</name>
    <dbReference type="NCBI Taxonomy" id="485398"/>
    <lineage>
        <taxon>Eukaryota</taxon>
        <taxon>Fungi</taxon>
        <taxon>Dikarya</taxon>
        <taxon>Ascomycota</taxon>
        <taxon>Pezizomycotina</taxon>
        <taxon>Sordariomycetes</taxon>
        <taxon>Hypocreomycetidae</taxon>
        <taxon>Hypocreales</taxon>
        <taxon>Nectriaceae</taxon>
        <taxon>Fusarium</taxon>
        <taxon>Fusarium oxysporum species complex</taxon>
    </lineage>
</organism>
<dbReference type="PANTHER" id="PTHR47256:SF3">
    <property type="entry name" value="ZN(II)2CYS6 TRANSCRIPTION FACTOR (EUROFUNG)"/>
    <property type="match status" value="1"/>
</dbReference>
<dbReference type="AlphaFoldDB" id="A0A8J5TMJ1"/>
<reference evidence="2" key="1">
    <citation type="submission" date="2021-04" db="EMBL/GenBank/DDBJ databases">
        <title>First draft genome resource for Brassicaceae pathogens Fusarium oxysporum f. sp. raphani and Fusarium oxysporum f. sp. rapae.</title>
        <authorList>
            <person name="Asai S."/>
        </authorList>
    </citation>
    <scope>NUCLEOTIDE SEQUENCE</scope>
    <source>
        <strain evidence="2">Tf1208</strain>
    </source>
</reference>
<dbReference type="InterPro" id="IPR053187">
    <property type="entry name" value="Notoamide_regulator"/>
</dbReference>
<dbReference type="Proteomes" id="UP000694050">
    <property type="component" value="Unassembled WGS sequence"/>
</dbReference>
<feature type="chain" id="PRO_5035215084" evidence="1">
    <location>
        <begin position="37"/>
        <end position="414"/>
    </location>
</feature>
<evidence type="ECO:0000313" key="3">
    <source>
        <dbReference type="Proteomes" id="UP000694050"/>
    </source>
</evidence>
<comment type="caution">
    <text evidence="2">The sequence shown here is derived from an EMBL/GenBank/DDBJ whole genome shotgun (WGS) entry which is preliminary data.</text>
</comment>
<sequence length="414" mass="47372">MDPRSADHHLGTFCSRFLINALLAVSCLYTLDPVTFKDPQDSKSRGRRWADEAEAHLESIDRPSIPLLQGLYALFAYEGNIGNGTKPVAYFMRCIDVYKALNDPVTLETHHKCVDETRLERMKQATSWCLWGFYCVEWRSSQAFGFRKLTRKPRLGRVRREPDFPLSPPDCIGYWWFPYPMSLQIQRAMQVEVRDADVKLSEIVEEALDFLYLEPGQHPPHTNPQRALELYDAFFDWKLSCPSRIRFEEAVLPSAILLHIGVEVMFTAILCPFSHMTKEQFGRYNPRELCNAHAGSLMSAVWTFRTFAQIRFKYYLCHPLGTAAYIVLQEAQNTPIQMDILIRAYQCLHEMSISLPLATDVLGGIRAAFKRKDGLMHHAMTALLPSSNEAGGNDIRAEMQLQELLDESDAISID</sequence>